<keyword evidence="2" id="KW-1185">Reference proteome</keyword>
<dbReference type="Proteomes" id="UP001140096">
    <property type="component" value="Unassembled WGS sequence"/>
</dbReference>
<dbReference type="EMBL" id="JANBUP010000053">
    <property type="protein sequence ID" value="KAJ2813469.1"/>
    <property type="molecule type" value="Genomic_DNA"/>
</dbReference>
<sequence length="137" mass="15224">MPSAPKNRPKNRPKNKKATGKTLTFNLLVLSEHGERPKIFPMEADTNALVNRLESLVKKQHKVDMDFDMDTIMLIDEEGQERTIYSAKSFGTNAVEDSCTLSVTEINRQPPACDDSGASEPELSDDEQETPCPLCGK</sequence>
<evidence type="ECO:0000313" key="2">
    <source>
        <dbReference type="Proteomes" id="UP001140096"/>
    </source>
</evidence>
<protein>
    <submittedName>
        <fullName evidence="1">Uncharacterized protein</fullName>
    </submittedName>
</protein>
<accession>A0ACC1LR31</accession>
<organism evidence="1 2">
    <name type="scientific">Coemansia furcata</name>
    <dbReference type="NCBI Taxonomy" id="417177"/>
    <lineage>
        <taxon>Eukaryota</taxon>
        <taxon>Fungi</taxon>
        <taxon>Fungi incertae sedis</taxon>
        <taxon>Zoopagomycota</taxon>
        <taxon>Kickxellomycotina</taxon>
        <taxon>Kickxellomycetes</taxon>
        <taxon>Kickxellales</taxon>
        <taxon>Kickxellaceae</taxon>
        <taxon>Coemansia</taxon>
    </lineage>
</organism>
<name>A0ACC1LR31_9FUNG</name>
<gene>
    <name evidence="1" type="ORF">H4S07_000666</name>
</gene>
<reference evidence="1" key="1">
    <citation type="submission" date="2022-07" db="EMBL/GenBank/DDBJ databases">
        <title>Phylogenomic reconstructions and comparative analyses of Kickxellomycotina fungi.</title>
        <authorList>
            <person name="Reynolds N.K."/>
            <person name="Stajich J.E."/>
            <person name="Barry K."/>
            <person name="Grigoriev I.V."/>
            <person name="Crous P."/>
            <person name="Smith M.E."/>
        </authorList>
    </citation>
    <scope>NUCLEOTIDE SEQUENCE</scope>
    <source>
        <strain evidence="1">CBS 102833</strain>
    </source>
</reference>
<evidence type="ECO:0000313" key="1">
    <source>
        <dbReference type="EMBL" id="KAJ2813469.1"/>
    </source>
</evidence>
<proteinExistence type="predicted"/>
<comment type="caution">
    <text evidence="1">The sequence shown here is derived from an EMBL/GenBank/DDBJ whole genome shotgun (WGS) entry which is preliminary data.</text>
</comment>